<dbReference type="EMBL" id="CM027688">
    <property type="protein sequence ID" value="KAG0516937.1"/>
    <property type="molecule type" value="Genomic_DNA"/>
</dbReference>
<dbReference type="Proteomes" id="UP000807115">
    <property type="component" value="Chromosome 9"/>
</dbReference>
<organism evidence="1 2">
    <name type="scientific">Sorghum bicolor</name>
    <name type="common">Sorghum</name>
    <name type="synonym">Sorghum vulgare</name>
    <dbReference type="NCBI Taxonomy" id="4558"/>
    <lineage>
        <taxon>Eukaryota</taxon>
        <taxon>Viridiplantae</taxon>
        <taxon>Streptophyta</taxon>
        <taxon>Embryophyta</taxon>
        <taxon>Tracheophyta</taxon>
        <taxon>Spermatophyta</taxon>
        <taxon>Magnoliopsida</taxon>
        <taxon>Liliopsida</taxon>
        <taxon>Poales</taxon>
        <taxon>Poaceae</taxon>
        <taxon>PACMAD clade</taxon>
        <taxon>Panicoideae</taxon>
        <taxon>Andropogonodae</taxon>
        <taxon>Andropogoneae</taxon>
        <taxon>Sorghinae</taxon>
        <taxon>Sorghum</taxon>
    </lineage>
</organism>
<accession>A0A921Q9N4</accession>
<dbReference type="PANTHER" id="PTHR12906:SF0">
    <property type="entry name" value="GEL COMPLEX SUBUNIT OPTI"/>
    <property type="match status" value="1"/>
</dbReference>
<proteinExistence type="predicted"/>
<dbReference type="InterPro" id="IPR010742">
    <property type="entry name" value="RCAF1"/>
</dbReference>
<gene>
    <name evidence="1" type="ORF">BDA96_09G045300</name>
</gene>
<comment type="caution">
    <text evidence="1">The sequence shown here is derived from an EMBL/GenBank/DDBJ whole genome shotgun (WGS) entry which is preliminary data.</text>
</comment>
<protein>
    <submittedName>
        <fullName evidence="1">Uncharacterized protein</fullName>
    </submittedName>
</protein>
<reference evidence="1" key="1">
    <citation type="journal article" date="2019" name="BMC Genomics">
        <title>A new reference genome for Sorghum bicolor reveals high levels of sequence similarity between sweet and grain genotypes: implications for the genetics of sugar metabolism.</title>
        <authorList>
            <person name="Cooper E.A."/>
            <person name="Brenton Z.W."/>
            <person name="Flinn B.S."/>
            <person name="Jenkins J."/>
            <person name="Shu S."/>
            <person name="Flowers D."/>
            <person name="Luo F."/>
            <person name="Wang Y."/>
            <person name="Xia P."/>
            <person name="Barry K."/>
            <person name="Daum C."/>
            <person name="Lipzen A."/>
            <person name="Yoshinaga Y."/>
            <person name="Schmutz J."/>
            <person name="Saski C."/>
            <person name="Vermerris W."/>
            <person name="Kresovich S."/>
        </authorList>
    </citation>
    <scope>NUCLEOTIDE SEQUENCE</scope>
</reference>
<evidence type="ECO:0000313" key="1">
    <source>
        <dbReference type="EMBL" id="KAG0516937.1"/>
    </source>
</evidence>
<evidence type="ECO:0000313" key="2">
    <source>
        <dbReference type="Proteomes" id="UP000807115"/>
    </source>
</evidence>
<dbReference type="AlphaFoldDB" id="A0A921Q9N4"/>
<dbReference type="GO" id="GO:0097250">
    <property type="term" value="P:mitochondrial respirasome assembly"/>
    <property type="evidence" value="ECO:0007669"/>
    <property type="project" value="InterPro"/>
</dbReference>
<dbReference type="GO" id="GO:0005739">
    <property type="term" value="C:mitochondrion"/>
    <property type="evidence" value="ECO:0007669"/>
    <property type="project" value="GOC"/>
</dbReference>
<sequence>MRHLYRFLTISIGIIYWYHTYLLKIDEEEYGGHGAPLQEGLFAAFTLFLEKPMECIEYQCRP</sequence>
<name>A0A921Q9N4_SORBI</name>
<dbReference type="PANTHER" id="PTHR12906">
    <property type="entry name" value="PROTEIN C20ORF24 RAB5-INTERACTING PROTEIN"/>
    <property type="match status" value="1"/>
</dbReference>
<reference evidence="1" key="2">
    <citation type="submission" date="2020-10" db="EMBL/GenBank/DDBJ databases">
        <authorList>
            <person name="Cooper E.A."/>
            <person name="Brenton Z.W."/>
            <person name="Flinn B.S."/>
            <person name="Jenkins J."/>
            <person name="Shu S."/>
            <person name="Flowers D."/>
            <person name="Luo F."/>
            <person name="Wang Y."/>
            <person name="Xia P."/>
            <person name="Barry K."/>
            <person name="Daum C."/>
            <person name="Lipzen A."/>
            <person name="Yoshinaga Y."/>
            <person name="Schmutz J."/>
            <person name="Saski C."/>
            <person name="Vermerris W."/>
            <person name="Kresovich S."/>
        </authorList>
    </citation>
    <scope>NUCLEOTIDE SEQUENCE</scope>
</reference>